<keyword evidence="2" id="KW-1133">Transmembrane helix</keyword>
<reference evidence="4 5" key="1">
    <citation type="submission" date="2023-09" db="EMBL/GenBank/DDBJ databases">
        <authorList>
            <person name="Rey-Velasco X."/>
        </authorList>
    </citation>
    <scope>NUCLEOTIDE SEQUENCE [LARGE SCALE GENOMIC DNA]</scope>
    <source>
        <strain evidence="4 5">W345</strain>
    </source>
</reference>
<keyword evidence="2" id="KW-0812">Transmembrane</keyword>
<dbReference type="InterPro" id="IPR007844">
    <property type="entry name" value="AsmA"/>
</dbReference>
<sequence>MSKPFKIALWIVGAIIALLIVLAVGISLMFDPNDYRDDIERITQEKTGRELKIGGEIKLSVFPWLGVKLGQTTFGNAQGFGDEPFARIDSVEASVKLLPLLFDKQIQIGTVELNGMGLKLARNEQGVGNWEDLVEKLGEDAESPPEPRPQPPTEQTGGFDLSNVGVGSIEIHEASVVFDDRQAKTRYAIESINLETGELRLDEPVNLNLNFVFDSKAPAMNAKVDLVGLINTDLEMQRYAIDKLTLNVIARGEAIPGGEQQLEFTGNAAYESKDGHLTVGDSQLQTAGITLKLAAEGNDMAGDSPEISGTLSAATFSPRQLLDTLKIEIPEPRDNSVLEKAALDARFTSNLKSAALPDIKLVLDDTIISGRATLKDFATQALNFALKIDTIDVDRYLPPPTPEGEAPQGDEDGAAADIDSIEIPVELLEQFNAEGTLDIGTLKLSGMSLKDVSLKLSAPKNKTKTVNLDAKLYDGTVSTSTRISPGTQPSYSTDTKLSSIAVGTLLKDFSGKDTLSGTGDVAFKLDTTGRTVGDLRRGLDGNVALNLANGAIKGFNVGQAIRKAKAALNGEQLAVSEPQQTDFAALTASGNIVDGVYQSTALDLKNPLFRLGGEGNVDLVREQIDFLAKPTIAATSKGQGGKELDELSGLTIPVRITGPLSDPKLSLDLGNVLKDQAKARAREELEEHEDEIKEKIDEKLGGGAADALRGLFGRSKKSDEKKQEEAPTTSPDGGT</sequence>
<evidence type="ECO:0000313" key="5">
    <source>
        <dbReference type="Proteomes" id="UP001254608"/>
    </source>
</evidence>
<evidence type="ECO:0000313" key="4">
    <source>
        <dbReference type="EMBL" id="MDT0497152.1"/>
    </source>
</evidence>
<dbReference type="PANTHER" id="PTHR30441">
    <property type="entry name" value="DUF748 DOMAIN-CONTAINING PROTEIN"/>
    <property type="match status" value="1"/>
</dbReference>
<evidence type="ECO:0000259" key="3">
    <source>
        <dbReference type="Pfam" id="PF05170"/>
    </source>
</evidence>
<evidence type="ECO:0000256" key="2">
    <source>
        <dbReference type="SAM" id="Phobius"/>
    </source>
</evidence>
<keyword evidence="5" id="KW-1185">Reference proteome</keyword>
<dbReference type="Proteomes" id="UP001254608">
    <property type="component" value="Unassembled WGS sequence"/>
</dbReference>
<dbReference type="EMBL" id="JAVRIC010000007">
    <property type="protein sequence ID" value="MDT0497152.1"/>
    <property type="molecule type" value="Genomic_DNA"/>
</dbReference>
<feature type="compositionally biased region" description="Polar residues" evidence="1">
    <location>
        <begin position="726"/>
        <end position="735"/>
    </location>
</feature>
<comment type="caution">
    <text evidence="4">The sequence shown here is derived from an EMBL/GenBank/DDBJ whole genome shotgun (WGS) entry which is preliminary data.</text>
</comment>
<accession>A0ABU2WH05</accession>
<feature type="compositionally biased region" description="Basic and acidic residues" evidence="1">
    <location>
        <begin position="681"/>
        <end position="700"/>
    </location>
</feature>
<dbReference type="PANTHER" id="PTHR30441:SF4">
    <property type="entry name" value="PROTEIN ASMA"/>
    <property type="match status" value="1"/>
</dbReference>
<dbReference type="Pfam" id="PF05170">
    <property type="entry name" value="AsmA"/>
    <property type="match status" value="1"/>
</dbReference>
<evidence type="ECO:0000256" key="1">
    <source>
        <dbReference type="SAM" id="MobiDB-lite"/>
    </source>
</evidence>
<dbReference type="RefSeq" id="WP_311364544.1">
    <property type="nucleotide sequence ID" value="NZ_JAVRIC010000007.1"/>
</dbReference>
<feature type="transmembrane region" description="Helical" evidence="2">
    <location>
        <begin position="7"/>
        <end position="30"/>
    </location>
</feature>
<keyword evidence="2" id="KW-0472">Membrane</keyword>
<name>A0ABU2WH05_9GAMM</name>
<organism evidence="4 5">
    <name type="scientific">Banduia mediterranea</name>
    <dbReference type="NCBI Taxonomy" id="3075609"/>
    <lineage>
        <taxon>Bacteria</taxon>
        <taxon>Pseudomonadati</taxon>
        <taxon>Pseudomonadota</taxon>
        <taxon>Gammaproteobacteria</taxon>
        <taxon>Nevskiales</taxon>
        <taxon>Algiphilaceae</taxon>
        <taxon>Banduia</taxon>
    </lineage>
</organism>
<dbReference type="InterPro" id="IPR052894">
    <property type="entry name" value="AsmA-related"/>
</dbReference>
<proteinExistence type="predicted"/>
<feature type="domain" description="AsmA" evidence="3">
    <location>
        <begin position="1"/>
        <end position="600"/>
    </location>
</feature>
<feature type="region of interest" description="Disordered" evidence="1">
    <location>
        <begin position="681"/>
        <end position="735"/>
    </location>
</feature>
<gene>
    <name evidence="4" type="ORF">RM530_07200</name>
</gene>
<feature type="compositionally biased region" description="Basic and acidic residues" evidence="1">
    <location>
        <begin position="716"/>
        <end position="725"/>
    </location>
</feature>
<feature type="region of interest" description="Disordered" evidence="1">
    <location>
        <begin position="138"/>
        <end position="159"/>
    </location>
</feature>
<protein>
    <submittedName>
        <fullName evidence="4">AsmA family protein</fullName>
    </submittedName>
</protein>